<keyword evidence="2" id="KW-0472">Membrane</keyword>
<feature type="transmembrane region" description="Helical" evidence="2">
    <location>
        <begin position="297"/>
        <end position="318"/>
    </location>
</feature>
<protein>
    <submittedName>
        <fullName evidence="3">ABC transporter permease</fullName>
    </submittedName>
</protein>
<keyword evidence="2" id="KW-1133">Transmembrane helix</keyword>
<dbReference type="KEGG" id="sbat:G4Z16_17815"/>
<feature type="transmembrane region" description="Helical" evidence="2">
    <location>
        <begin position="264"/>
        <end position="285"/>
    </location>
</feature>
<feature type="transmembrane region" description="Helical" evidence="2">
    <location>
        <begin position="204"/>
        <end position="226"/>
    </location>
</feature>
<proteinExistence type="predicted"/>
<reference evidence="4" key="1">
    <citation type="submission" date="2020-02" db="EMBL/GenBank/DDBJ databases">
        <title>Streptomyces sp. ASO4wet.</title>
        <authorList>
            <person name="Risdian C."/>
            <person name="Landwehr W."/>
            <person name="Schupp P."/>
            <person name="Wink J."/>
        </authorList>
    </citation>
    <scope>NUCLEOTIDE SEQUENCE [LARGE SCALE GENOMIC DNA]</scope>
    <source>
        <strain evidence="4">ASO4wet</strain>
    </source>
</reference>
<dbReference type="AlphaFoldDB" id="A0A7T1T7W4"/>
<evidence type="ECO:0000256" key="1">
    <source>
        <dbReference type="SAM" id="MobiDB-lite"/>
    </source>
</evidence>
<organism evidence="3 4">
    <name type="scientific">Streptomyces bathyalis</name>
    <dbReference type="NCBI Taxonomy" id="2710756"/>
    <lineage>
        <taxon>Bacteria</taxon>
        <taxon>Bacillati</taxon>
        <taxon>Actinomycetota</taxon>
        <taxon>Actinomycetes</taxon>
        <taxon>Kitasatosporales</taxon>
        <taxon>Streptomycetaceae</taxon>
        <taxon>Streptomyces</taxon>
    </lineage>
</organism>
<evidence type="ECO:0000313" key="3">
    <source>
        <dbReference type="EMBL" id="QPP07953.1"/>
    </source>
</evidence>
<feature type="compositionally biased region" description="Basic and acidic residues" evidence="1">
    <location>
        <begin position="1"/>
        <end position="16"/>
    </location>
</feature>
<feature type="transmembrane region" description="Helical" evidence="2">
    <location>
        <begin position="350"/>
        <end position="370"/>
    </location>
</feature>
<sequence>MSEPREPEPHDPRDPQPPDGSTAPDGADDSHAPPGRHGARGVQRPPMGARSGWRTFRHTPFFPATVLALIVAAAAGLFASSYIYAMADPTPRTIPAAVVERPAGERSARAFIDGLEKALGSSLKVHRYRTFAQAEDAVDDQKVFAVLRADARDRVELNLASAAGASVAEVLQQTAPKVGKEVGVSVTVKDLKPLGRGDPRGLTIFYMTLAADVIGFIGAIQLTLNVPELTPVARISFITAYALIGGFIIAAMVGWFLQAVHLPFVHSWTILALTMFTSGMVFVMFNALIGRWAMIPTWLLMVLLGNPSSGGAVSWPLLPSALGAVGRWLPPGASVNAQHTAVYFAGHEHALPYLVLAAWALAGMGVFLALDHRRQAAER</sequence>
<name>A0A7T1T7W4_9ACTN</name>
<accession>A0A7T1T7W4</accession>
<keyword evidence="4" id="KW-1185">Reference proteome</keyword>
<dbReference type="EMBL" id="CP048882">
    <property type="protein sequence ID" value="QPP07953.1"/>
    <property type="molecule type" value="Genomic_DNA"/>
</dbReference>
<evidence type="ECO:0000256" key="2">
    <source>
        <dbReference type="SAM" id="Phobius"/>
    </source>
</evidence>
<feature type="transmembrane region" description="Helical" evidence="2">
    <location>
        <begin position="238"/>
        <end position="258"/>
    </location>
</feature>
<feature type="region of interest" description="Disordered" evidence="1">
    <location>
        <begin position="1"/>
        <end position="52"/>
    </location>
</feature>
<keyword evidence="2" id="KW-0812">Transmembrane</keyword>
<gene>
    <name evidence="3" type="ORF">G4Z16_17815</name>
</gene>
<feature type="transmembrane region" description="Helical" evidence="2">
    <location>
        <begin position="61"/>
        <end position="85"/>
    </location>
</feature>
<evidence type="ECO:0000313" key="4">
    <source>
        <dbReference type="Proteomes" id="UP000595046"/>
    </source>
</evidence>
<dbReference type="Proteomes" id="UP000595046">
    <property type="component" value="Chromosome"/>
</dbReference>